<dbReference type="InterPro" id="IPR031165">
    <property type="entry name" value="GNAT_YJDJ"/>
</dbReference>
<reference evidence="3" key="1">
    <citation type="journal article" date="2019" name="Int. J. Syst. Evol. Microbiol.">
        <title>The Global Catalogue of Microorganisms (GCM) 10K type strain sequencing project: providing services to taxonomists for standard genome sequencing and annotation.</title>
        <authorList>
            <consortium name="The Broad Institute Genomics Platform"/>
            <consortium name="The Broad Institute Genome Sequencing Center for Infectious Disease"/>
            <person name="Wu L."/>
            <person name="Ma J."/>
        </authorList>
    </citation>
    <scope>NUCLEOTIDE SEQUENCE [LARGE SCALE GENOMIC DNA]</scope>
    <source>
        <strain evidence="3">JCM 8201</strain>
    </source>
</reference>
<accession>A0ABP6GLN4</accession>
<dbReference type="PANTHER" id="PTHR31435:SF10">
    <property type="entry name" value="BSR4717 PROTEIN"/>
    <property type="match status" value="1"/>
</dbReference>
<evidence type="ECO:0000313" key="2">
    <source>
        <dbReference type="EMBL" id="GAA2726026.1"/>
    </source>
</evidence>
<protein>
    <submittedName>
        <fullName evidence="2">GNAT family N-acetyltransferase</fullName>
    </submittedName>
</protein>
<keyword evidence="3" id="KW-1185">Reference proteome</keyword>
<dbReference type="RefSeq" id="WP_344450738.1">
    <property type="nucleotide sequence ID" value="NZ_BAAATZ010000009.1"/>
</dbReference>
<dbReference type="Proteomes" id="UP001501842">
    <property type="component" value="Unassembled WGS sequence"/>
</dbReference>
<dbReference type="Gene3D" id="3.40.630.30">
    <property type="match status" value="1"/>
</dbReference>
<dbReference type="SUPFAM" id="SSF55729">
    <property type="entry name" value="Acyl-CoA N-acyltransferases (Nat)"/>
    <property type="match status" value="1"/>
</dbReference>
<dbReference type="InterPro" id="IPR016181">
    <property type="entry name" value="Acyl_CoA_acyltransferase"/>
</dbReference>
<evidence type="ECO:0000259" key="1">
    <source>
        <dbReference type="PROSITE" id="PS51729"/>
    </source>
</evidence>
<dbReference type="PROSITE" id="PS51729">
    <property type="entry name" value="GNAT_YJDJ"/>
    <property type="match status" value="1"/>
</dbReference>
<dbReference type="Pfam" id="PF14542">
    <property type="entry name" value="Acetyltransf_CG"/>
    <property type="match status" value="1"/>
</dbReference>
<gene>
    <name evidence="2" type="ORF">GCM10010439_27540</name>
</gene>
<feature type="domain" description="N-acetyltransferase" evidence="1">
    <location>
        <begin position="5"/>
        <end position="92"/>
    </location>
</feature>
<comment type="caution">
    <text evidence="2">The sequence shown here is derived from an EMBL/GenBank/DDBJ whole genome shotgun (WGS) entry which is preliminary data.</text>
</comment>
<name>A0ABP6GLN4_9ACTN</name>
<dbReference type="PANTHER" id="PTHR31435">
    <property type="entry name" value="PROTEIN NATD1"/>
    <property type="match status" value="1"/>
</dbReference>
<proteinExistence type="predicted"/>
<dbReference type="InterPro" id="IPR045057">
    <property type="entry name" value="Gcn5-rel_NAT"/>
</dbReference>
<evidence type="ECO:0000313" key="3">
    <source>
        <dbReference type="Proteomes" id="UP001501842"/>
    </source>
</evidence>
<organism evidence="2 3">
    <name type="scientific">Actinocorallia aurantiaca</name>
    <dbReference type="NCBI Taxonomy" id="46204"/>
    <lineage>
        <taxon>Bacteria</taxon>
        <taxon>Bacillati</taxon>
        <taxon>Actinomycetota</taxon>
        <taxon>Actinomycetes</taxon>
        <taxon>Streptosporangiales</taxon>
        <taxon>Thermomonosporaceae</taxon>
        <taxon>Actinocorallia</taxon>
    </lineage>
</organism>
<dbReference type="EMBL" id="BAAATZ010000009">
    <property type="protein sequence ID" value="GAA2726026.1"/>
    <property type="molecule type" value="Genomic_DNA"/>
</dbReference>
<sequence>MYRVTDNSAALRYEVFTDEGDLAGFSTYTRQGDHVVFHHTEIADEFEGHGLSGALVRGAMEDIRARGLRVVPLCPFVLEYLERHMEFDGLRA</sequence>